<dbReference type="STRING" id="859654.BVAF_151"/>
<comment type="function">
    <text evidence="10">Catalyzes the transfer of pyrophosphate from adenosine triphosphate (ATP) to 6-hydroxymethyl-7,8-dihydropterin, an enzymatic step in folate biosynthesis pathway.</text>
</comment>
<dbReference type="CDD" id="cd00483">
    <property type="entry name" value="HPPK"/>
    <property type="match status" value="1"/>
</dbReference>
<accession>E8Q5R1</accession>
<dbReference type="SUPFAM" id="SSF55083">
    <property type="entry name" value="6-hydroxymethyl-7,8-dihydropterin pyrophosphokinase, HPPK"/>
    <property type="match status" value="1"/>
</dbReference>
<dbReference type="Proteomes" id="UP000007464">
    <property type="component" value="Chromosome"/>
</dbReference>
<name>E8Q5R1_BLOVB</name>
<dbReference type="Gene3D" id="3.30.70.560">
    <property type="entry name" value="7,8-Dihydro-6-hydroxymethylpterin-pyrophosphokinase HPPK"/>
    <property type="match status" value="1"/>
</dbReference>
<sequence length="165" mass="19456">MERVWIGVGSNLLDPKKQVDRAIWALANKIPKTKLVFCSKYYCSLPLGRINQPNFLNMVVVLDTDLNPEILLIYMQKIEKEQGRVRSTCFCHFWQPRTLDLDILLFGKHVIRTTDLIIPHYNMIEREFFIYPLFEIDQCLIFPDGIRIIDIIKKLPKNGLTFWKS</sequence>
<dbReference type="KEGG" id="bva:BVAF_151"/>
<evidence type="ECO:0000256" key="4">
    <source>
        <dbReference type="ARBA" id="ARBA00016218"/>
    </source>
</evidence>
<dbReference type="HOGENOM" id="CLU_097916_0_1_6"/>
<dbReference type="PANTHER" id="PTHR43071:SF1">
    <property type="entry name" value="2-AMINO-4-HYDROXY-6-HYDROXYMETHYLDIHYDROPTERIDINE PYROPHOSPHOKINASE"/>
    <property type="match status" value="1"/>
</dbReference>
<evidence type="ECO:0000256" key="8">
    <source>
        <dbReference type="ARBA" id="ARBA00022840"/>
    </source>
</evidence>
<dbReference type="NCBIfam" id="TIGR01498">
    <property type="entry name" value="folK"/>
    <property type="match status" value="1"/>
</dbReference>
<evidence type="ECO:0000256" key="11">
    <source>
        <dbReference type="ARBA" id="ARBA00029766"/>
    </source>
</evidence>
<evidence type="ECO:0000259" key="13">
    <source>
        <dbReference type="Pfam" id="PF01288"/>
    </source>
</evidence>
<evidence type="ECO:0000313" key="14">
    <source>
        <dbReference type="EMBL" id="ADV33558.1"/>
    </source>
</evidence>
<dbReference type="GO" id="GO:0005524">
    <property type="term" value="F:ATP binding"/>
    <property type="evidence" value="ECO:0007669"/>
    <property type="project" value="UniProtKB-KW"/>
</dbReference>
<keyword evidence="5" id="KW-0808">Transferase</keyword>
<evidence type="ECO:0000256" key="10">
    <source>
        <dbReference type="ARBA" id="ARBA00029409"/>
    </source>
</evidence>
<dbReference type="InterPro" id="IPR035907">
    <property type="entry name" value="Hppk_sf"/>
</dbReference>
<protein>
    <recommendedName>
        <fullName evidence="4">2-amino-4-hydroxy-6-hydroxymethyldihydropteridine pyrophosphokinase</fullName>
        <ecNumber evidence="3">2.7.6.3</ecNumber>
    </recommendedName>
    <alternativeName>
        <fullName evidence="11">6-hydroxymethyl-7,8-dihydropterin pyrophosphokinase</fullName>
    </alternativeName>
    <alternativeName>
        <fullName evidence="12">7,8-dihydro-6-hydroxymethylpterin-pyrophosphokinase</fullName>
    </alternativeName>
</protein>
<keyword evidence="8" id="KW-0067">ATP-binding</keyword>
<keyword evidence="6" id="KW-0547">Nucleotide-binding</keyword>
<keyword evidence="9" id="KW-0289">Folate biosynthesis</keyword>
<gene>
    <name evidence="14" type="primary">folK</name>
    <name evidence="14" type="ordered locus">BVAF_151</name>
</gene>
<keyword evidence="7" id="KW-0418">Kinase</keyword>
<dbReference type="UniPathway" id="UPA00077">
    <property type="reaction ID" value="UER00155"/>
</dbReference>
<evidence type="ECO:0000256" key="7">
    <source>
        <dbReference type="ARBA" id="ARBA00022777"/>
    </source>
</evidence>
<reference evidence="14 15" key="1">
    <citation type="journal article" date="2010" name="BMC Genomics">
        <title>Unprecedented loss of ammonia assimilation capability in a urease-encoding bacterial mutualist.</title>
        <authorList>
            <person name="Williams L.E."/>
            <person name="Wernegreen J.J."/>
        </authorList>
    </citation>
    <scope>NUCLEOTIDE SEQUENCE [LARGE SCALE GENOMIC DNA]</scope>
    <source>
        <strain evidence="14 15">BVAF</strain>
    </source>
</reference>
<evidence type="ECO:0000256" key="6">
    <source>
        <dbReference type="ARBA" id="ARBA00022741"/>
    </source>
</evidence>
<comment type="pathway">
    <text evidence="1">Cofactor biosynthesis; tetrahydrofolate biosynthesis; 2-amino-4-hydroxy-6-hydroxymethyl-7,8-dihydropteridine diphosphate from 7,8-dihydroneopterin triphosphate: step 4/4.</text>
</comment>
<dbReference type="GO" id="GO:0016301">
    <property type="term" value="F:kinase activity"/>
    <property type="evidence" value="ECO:0007669"/>
    <property type="project" value="UniProtKB-KW"/>
</dbReference>
<evidence type="ECO:0000256" key="3">
    <source>
        <dbReference type="ARBA" id="ARBA00013253"/>
    </source>
</evidence>
<dbReference type="OrthoDB" id="9808041at2"/>
<evidence type="ECO:0000256" key="5">
    <source>
        <dbReference type="ARBA" id="ARBA00022679"/>
    </source>
</evidence>
<dbReference type="AlphaFoldDB" id="E8Q5R1"/>
<dbReference type="GO" id="GO:0046656">
    <property type="term" value="P:folic acid biosynthetic process"/>
    <property type="evidence" value="ECO:0007669"/>
    <property type="project" value="UniProtKB-KW"/>
</dbReference>
<dbReference type="InterPro" id="IPR000550">
    <property type="entry name" value="Hppk"/>
</dbReference>
<organism evidence="14 15">
    <name type="scientific">Blochmanniella vafra (strain BVAF)</name>
    <dbReference type="NCBI Taxonomy" id="859654"/>
    <lineage>
        <taxon>Bacteria</taxon>
        <taxon>Pseudomonadati</taxon>
        <taxon>Pseudomonadota</taxon>
        <taxon>Gammaproteobacteria</taxon>
        <taxon>Enterobacterales</taxon>
        <taxon>Enterobacteriaceae</taxon>
        <taxon>ant endosymbionts</taxon>
        <taxon>Candidatus Blochmanniella</taxon>
    </lineage>
</organism>
<comment type="similarity">
    <text evidence="2">Belongs to the HPPK family.</text>
</comment>
<dbReference type="GO" id="GO:0046654">
    <property type="term" value="P:tetrahydrofolate biosynthetic process"/>
    <property type="evidence" value="ECO:0007669"/>
    <property type="project" value="UniProtKB-UniPathway"/>
</dbReference>
<evidence type="ECO:0000313" key="15">
    <source>
        <dbReference type="Proteomes" id="UP000007464"/>
    </source>
</evidence>
<evidence type="ECO:0000256" key="1">
    <source>
        <dbReference type="ARBA" id="ARBA00005051"/>
    </source>
</evidence>
<dbReference type="EMBL" id="CP002189">
    <property type="protein sequence ID" value="ADV33558.1"/>
    <property type="molecule type" value="Genomic_DNA"/>
</dbReference>
<dbReference type="GO" id="GO:0003848">
    <property type="term" value="F:2-amino-4-hydroxy-6-hydroxymethyldihydropteridine diphosphokinase activity"/>
    <property type="evidence" value="ECO:0007669"/>
    <property type="project" value="UniProtKB-EC"/>
</dbReference>
<dbReference type="Pfam" id="PF01288">
    <property type="entry name" value="HPPK"/>
    <property type="match status" value="1"/>
</dbReference>
<dbReference type="PANTHER" id="PTHR43071">
    <property type="entry name" value="2-AMINO-4-HYDROXY-6-HYDROXYMETHYLDIHYDROPTERIDINE PYROPHOSPHOKINASE"/>
    <property type="match status" value="1"/>
</dbReference>
<evidence type="ECO:0000256" key="2">
    <source>
        <dbReference type="ARBA" id="ARBA00005810"/>
    </source>
</evidence>
<keyword evidence="15" id="KW-1185">Reference proteome</keyword>
<evidence type="ECO:0000256" key="9">
    <source>
        <dbReference type="ARBA" id="ARBA00022909"/>
    </source>
</evidence>
<dbReference type="EC" id="2.7.6.3" evidence="3"/>
<proteinExistence type="inferred from homology"/>
<feature type="domain" description="7,8-dihydro-6-hydroxymethylpterin-pyrophosphokinase" evidence="13">
    <location>
        <begin position="6"/>
        <end position="137"/>
    </location>
</feature>
<dbReference type="RefSeq" id="WP_013516483.1">
    <property type="nucleotide sequence ID" value="NC_014909.2"/>
</dbReference>
<evidence type="ECO:0000256" key="12">
    <source>
        <dbReference type="ARBA" id="ARBA00033413"/>
    </source>
</evidence>